<protein>
    <submittedName>
        <fullName evidence="1">Uncharacterized protein</fullName>
    </submittedName>
</protein>
<proteinExistence type="predicted"/>
<organism evidence="1 2">
    <name type="scientific">Elysia crispata</name>
    <name type="common">lettuce slug</name>
    <dbReference type="NCBI Taxonomy" id="231223"/>
    <lineage>
        <taxon>Eukaryota</taxon>
        <taxon>Metazoa</taxon>
        <taxon>Spiralia</taxon>
        <taxon>Lophotrochozoa</taxon>
        <taxon>Mollusca</taxon>
        <taxon>Gastropoda</taxon>
        <taxon>Heterobranchia</taxon>
        <taxon>Euthyneura</taxon>
        <taxon>Panpulmonata</taxon>
        <taxon>Sacoglossa</taxon>
        <taxon>Placobranchoidea</taxon>
        <taxon>Plakobranchidae</taxon>
        <taxon>Elysia</taxon>
    </lineage>
</organism>
<dbReference type="Proteomes" id="UP001283361">
    <property type="component" value="Unassembled WGS sequence"/>
</dbReference>
<dbReference type="EMBL" id="JAWDGP010005603">
    <property type="protein sequence ID" value="KAK3755235.1"/>
    <property type="molecule type" value="Genomic_DNA"/>
</dbReference>
<keyword evidence="2" id="KW-1185">Reference proteome</keyword>
<comment type="caution">
    <text evidence="1">The sequence shown here is derived from an EMBL/GenBank/DDBJ whole genome shotgun (WGS) entry which is preliminary data.</text>
</comment>
<gene>
    <name evidence="1" type="ORF">RRG08_027493</name>
</gene>
<dbReference type="AlphaFoldDB" id="A0AAE0YSY7"/>
<accession>A0AAE0YSY7</accession>
<sequence length="85" mass="9896">MLGNQNFLLPDCMCMARDIIVDLKKEKERKKDGICNTLIKVLWPNGRTCQSGCSAVERKIRSRWSPPVSRERWTAENLTTWQTEI</sequence>
<evidence type="ECO:0000313" key="2">
    <source>
        <dbReference type="Proteomes" id="UP001283361"/>
    </source>
</evidence>
<evidence type="ECO:0000313" key="1">
    <source>
        <dbReference type="EMBL" id="KAK3755235.1"/>
    </source>
</evidence>
<name>A0AAE0YSY7_9GAST</name>
<reference evidence="1" key="1">
    <citation type="journal article" date="2023" name="G3 (Bethesda)">
        <title>A reference genome for the long-term kleptoplast-retaining sea slug Elysia crispata morphotype clarki.</title>
        <authorList>
            <person name="Eastman K.E."/>
            <person name="Pendleton A.L."/>
            <person name="Shaikh M.A."/>
            <person name="Suttiyut T."/>
            <person name="Ogas R."/>
            <person name="Tomko P."/>
            <person name="Gavelis G."/>
            <person name="Widhalm J.R."/>
            <person name="Wisecaver J.H."/>
        </authorList>
    </citation>
    <scope>NUCLEOTIDE SEQUENCE</scope>
    <source>
        <strain evidence="1">ECLA1</strain>
    </source>
</reference>